<protein>
    <recommendedName>
        <fullName evidence="1">2EXR domain-containing protein</fullName>
    </recommendedName>
</protein>
<evidence type="ECO:0000259" key="1">
    <source>
        <dbReference type="Pfam" id="PF20150"/>
    </source>
</evidence>
<evidence type="ECO:0000313" key="3">
    <source>
        <dbReference type="Proteomes" id="UP001265746"/>
    </source>
</evidence>
<dbReference type="InterPro" id="IPR045518">
    <property type="entry name" value="2EXR"/>
</dbReference>
<comment type="caution">
    <text evidence="2">The sequence shown here is derived from an EMBL/GenBank/DDBJ whole genome shotgun (WGS) entry which is preliminary data.</text>
</comment>
<evidence type="ECO:0000313" key="2">
    <source>
        <dbReference type="EMBL" id="KAK2609383.1"/>
    </source>
</evidence>
<keyword evidence="3" id="KW-1185">Reference proteome</keyword>
<dbReference type="EMBL" id="JAUJFL010000002">
    <property type="protein sequence ID" value="KAK2609383.1"/>
    <property type="molecule type" value="Genomic_DNA"/>
</dbReference>
<reference evidence="2" key="1">
    <citation type="submission" date="2023-06" db="EMBL/GenBank/DDBJ databases">
        <authorList>
            <person name="Noh H."/>
        </authorList>
    </citation>
    <scope>NUCLEOTIDE SEQUENCE</scope>
    <source>
        <strain evidence="2">DUCC20226</strain>
    </source>
</reference>
<sequence length="426" mass="47450">MTGDNSGSPPGTGTNSSEVTEFLDSVQHTTNTVEATDSQTLASQMALPIANASHGIDPQCAETAGLVAITARSEADSPDSTHETDRVFFEPFKFLPLEVRAMIWLAAAEAARSVGVYQFRFARMWLVAGGLAQTVFTHIHRLSPGALSREMFDLIRRSHLGGQSLLTFTPFREVGMFTLEMRNLLRSCSEARSELIRTPGLGSSFNFHWMDGIKCNLGTIRPFDYDTDWISIWGLPYQTHNTRLSPDLLCTPDISRIQHLALPCVDYGRRSVIPDPMKSLHILSRLDGLKSLGLYESTFMIRNVSRWRKPITENHKLFLKVLPIVAPDADSLNRLSDRSFRAAMKRMKAFIKDTRAMANVKRVENWHSNSVDIAGLRFCFLVHGDSQDGLDLTGFREDGSHLDNVGRIEDLGSLGRAVKRLQLAAA</sequence>
<dbReference type="Proteomes" id="UP001265746">
    <property type="component" value="Unassembled WGS sequence"/>
</dbReference>
<dbReference type="AlphaFoldDB" id="A0AAD9W683"/>
<organism evidence="2 3">
    <name type="scientific">Phomopsis amygdali</name>
    <name type="common">Fusicoccum amygdali</name>
    <dbReference type="NCBI Taxonomy" id="1214568"/>
    <lineage>
        <taxon>Eukaryota</taxon>
        <taxon>Fungi</taxon>
        <taxon>Dikarya</taxon>
        <taxon>Ascomycota</taxon>
        <taxon>Pezizomycotina</taxon>
        <taxon>Sordariomycetes</taxon>
        <taxon>Sordariomycetidae</taxon>
        <taxon>Diaporthales</taxon>
        <taxon>Diaporthaceae</taxon>
        <taxon>Diaporthe</taxon>
    </lineage>
</organism>
<dbReference type="Pfam" id="PF20150">
    <property type="entry name" value="2EXR"/>
    <property type="match status" value="1"/>
</dbReference>
<gene>
    <name evidence="2" type="ORF">N8I77_002880</name>
</gene>
<proteinExistence type="predicted"/>
<name>A0AAD9W683_PHOAM</name>
<feature type="domain" description="2EXR" evidence="1">
    <location>
        <begin position="89"/>
        <end position="228"/>
    </location>
</feature>
<accession>A0AAD9W683</accession>